<keyword evidence="2" id="KW-1185">Reference proteome</keyword>
<organism evidence="1 2">
    <name type="scientific">Eretmocerus hayati</name>
    <dbReference type="NCBI Taxonomy" id="131215"/>
    <lineage>
        <taxon>Eukaryota</taxon>
        <taxon>Metazoa</taxon>
        <taxon>Ecdysozoa</taxon>
        <taxon>Arthropoda</taxon>
        <taxon>Hexapoda</taxon>
        <taxon>Insecta</taxon>
        <taxon>Pterygota</taxon>
        <taxon>Neoptera</taxon>
        <taxon>Endopterygota</taxon>
        <taxon>Hymenoptera</taxon>
        <taxon>Apocrita</taxon>
        <taxon>Proctotrupomorpha</taxon>
        <taxon>Chalcidoidea</taxon>
        <taxon>Aphelinidae</taxon>
        <taxon>Aphelininae</taxon>
        <taxon>Eretmocerus</taxon>
    </lineage>
</organism>
<evidence type="ECO:0000313" key="2">
    <source>
        <dbReference type="Proteomes" id="UP001239111"/>
    </source>
</evidence>
<reference evidence="1" key="1">
    <citation type="submission" date="2023-04" db="EMBL/GenBank/DDBJ databases">
        <title>A chromosome-level genome assembly of the parasitoid wasp Eretmocerus hayati.</title>
        <authorList>
            <person name="Zhong Y."/>
            <person name="Liu S."/>
            <person name="Liu Y."/>
        </authorList>
    </citation>
    <scope>NUCLEOTIDE SEQUENCE</scope>
    <source>
        <strain evidence="1">ZJU_SS_LIU_2023</strain>
    </source>
</reference>
<proteinExistence type="predicted"/>
<sequence length="122" mass="14477">MTHACARNDLVGKRKHDENVLKIRHIETNGDKLLKTPKLENEFEHSRRVIYENEAQELRVTKIFDFKLQPRENKKSSNHEAGCKGKRGVEEIGERFARLLHVTSTFDTFQQKLRMRVERDFE</sequence>
<evidence type="ECO:0000313" key="1">
    <source>
        <dbReference type="EMBL" id="KAJ8665559.1"/>
    </source>
</evidence>
<gene>
    <name evidence="1" type="ORF">QAD02_007221</name>
</gene>
<dbReference type="Proteomes" id="UP001239111">
    <property type="component" value="Chromosome 4"/>
</dbReference>
<dbReference type="EMBL" id="CM056744">
    <property type="protein sequence ID" value="KAJ8665559.1"/>
    <property type="molecule type" value="Genomic_DNA"/>
</dbReference>
<accession>A0ACC2N303</accession>
<name>A0ACC2N303_9HYME</name>
<comment type="caution">
    <text evidence="1">The sequence shown here is derived from an EMBL/GenBank/DDBJ whole genome shotgun (WGS) entry which is preliminary data.</text>
</comment>
<protein>
    <submittedName>
        <fullName evidence="1">Uncharacterized protein</fullName>
    </submittedName>
</protein>